<dbReference type="SMART" id="SM00020">
    <property type="entry name" value="Tryp_SPc"/>
    <property type="match status" value="2"/>
</dbReference>
<accession>A0A232F2M8</accession>
<feature type="domain" description="Clip" evidence="12">
    <location>
        <begin position="43"/>
        <end position="94"/>
    </location>
</feature>
<comment type="subcellular location">
    <subcellularLocation>
        <location evidence="1">Secreted</location>
    </subcellularLocation>
</comment>
<keyword evidence="4" id="KW-0732">Signal</keyword>
<dbReference type="InterPro" id="IPR022700">
    <property type="entry name" value="CLIP"/>
</dbReference>
<evidence type="ECO:0000256" key="5">
    <source>
        <dbReference type="ARBA" id="ARBA00022801"/>
    </source>
</evidence>
<dbReference type="Gene3D" id="2.40.10.10">
    <property type="entry name" value="Trypsin-like serine proteases"/>
    <property type="match status" value="3"/>
</dbReference>
<keyword evidence="7" id="KW-1015">Disulfide bond</keyword>
<keyword evidence="2" id="KW-0964">Secreted</keyword>
<dbReference type="PANTHER" id="PTHR24252">
    <property type="entry name" value="ACROSIN-RELATED"/>
    <property type="match status" value="1"/>
</dbReference>
<evidence type="ECO:0000256" key="7">
    <source>
        <dbReference type="ARBA" id="ARBA00023157"/>
    </source>
</evidence>
<feature type="region of interest" description="Disordered" evidence="10">
    <location>
        <begin position="103"/>
        <end position="136"/>
    </location>
</feature>
<evidence type="ECO:0000313" key="13">
    <source>
        <dbReference type="EMBL" id="OXU24769.1"/>
    </source>
</evidence>
<dbReference type="OrthoDB" id="7607028at2759"/>
<dbReference type="InterPro" id="IPR001254">
    <property type="entry name" value="Trypsin_dom"/>
</dbReference>
<evidence type="ECO:0000259" key="12">
    <source>
        <dbReference type="PROSITE" id="PS51888"/>
    </source>
</evidence>
<evidence type="ECO:0000256" key="6">
    <source>
        <dbReference type="ARBA" id="ARBA00022825"/>
    </source>
</evidence>
<dbReference type="InterPro" id="IPR038565">
    <property type="entry name" value="CLIP_sf"/>
</dbReference>
<comment type="caution">
    <text evidence="13">The sequence shown here is derived from an EMBL/GenBank/DDBJ whole genome shotgun (WGS) entry which is preliminary data.</text>
</comment>
<dbReference type="EMBL" id="NNAY01001198">
    <property type="protein sequence ID" value="OXU24769.1"/>
    <property type="molecule type" value="Genomic_DNA"/>
</dbReference>
<dbReference type="FunFam" id="2.40.10.10:FF:000015">
    <property type="entry name" value="Atrial natriuretic peptide-converting enzyme"/>
    <property type="match status" value="2"/>
</dbReference>
<dbReference type="PANTHER" id="PTHR24252:SF7">
    <property type="entry name" value="HYALIN"/>
    <property type="match status" value="1"/>
</dbReference>
<evidence type="ECO:0000256" key="8">
    <source>
        <dbReference type="ARBA" id="ARBA00024195"/>
    </source>
</evidence>
<keyword evidence="6 9" id="KW-0720">Serine protease</keyword>
<reference evidence="13 14" key="1">
    <citation type="journal article" date="2017" name="Curr. Biol.">
        <title>The Evolution of Venom by Co-option of Single-Copy Genes.</title>
        <authorList>
            <person name="Martinson E.O."/>
            <person name="Mrinalini"/>
            <person name="Kelkar Y.D."/>
            <person name="Chang C.H."/>
            <person name="Werren J.H."/>
        </authorList>
    </citation>
    <scope>NUCLEOTIDE SEQUENCE [LARGE SCALE GENOMIC DNA]</scope>
    <source>
        <strain evidence="13 14">Alberta</strain>
        <tissue evidence="13">Whole body</tissue>
    </source>
</reference>
<evidence type="ECO:0000256" key="10">
    <source>
        <dbReference type="SAM" id="MobiDB-lite"/>
    </source>
</evidence>
<name>A0A232F2M8_9HYME</name>
<comment type="similarity">
    <text evidence="8">Belongs to the peptidase S1 family. CLIP subfamily.</text>
</comment>
<feature type="domain" description="Peptidase S1" evidence="11">
    <location>
        <begin position="473"/>
        <end position="717"/>
    </location>
</feature>
<dbReference type="AlphaFoldDB" id="A0A232F2M8"/>
<feature type="domain" description="Peptidase S1" evidence="11">
    <location>
        <begin position="141"/>
        <end position="383"/>
    </location>
</feature>
<dbReference type="PROSITE" id="PS00135">
    <property type="entry name" value="TRYPSIN_SER"/>
    <property type="match status" value="2"/>
</dbReference>
<dbReference type="Gene3D" id="3.30.1640.30">
    <property type="match status" value="2"/>
</dbReference>
<dbReference type="InterPro" id="IPR033116">
    <property type="entry name" value="TRYPSIN_SER"/>
</dbReference>
<evidence type="ECO:0000256" key="9">
    <source>
        <dbReference type="RuleBase" id="RU363034"/>
    </source>
</evidence>
<dbReference type="GO" id="GO:0005576">
    <property type="term" value="C:extracellular region"/>
    <property type="evidence" value="ECO:0007669"/>
    <property type="project" value="UniProtKB-SubCell"/>
</dbReference>
<dbReference type="SUPFAM" id="SSF50494">
    <property type="entry name" value="Trypsin-like serine proteases"/>
    <property type="match status" value="2"/>
</dbReference>
<dbReference type="InterPro" id="IPR009003">
    <property type="entry name" value="Peptidase_S1_PA"/>
</dbReference>
<proteinExistence type="inferred from homology"/>
<evidence type="ECO:0000259" key="11">
    <source>
        <dbReference type="PROSITE" id="PS50240"/>
    </source>
</evidence>
<dbReference type="Pfam" id="PF12032">
    <property type="entry name" value="CLIP"/>
    <property type="match status" value="2"/>
</dbReference>
<sequence>MGVKSKANNGVLLFCVIYVLSFQLVFAQEADESPKNSTSRAGLCLSPSGSLGQCIRLNYCKPLLDFLNQNPEYAEQVIYSYLCPGGNRGLVVCCPLGTNQIQSPKPTDTTSASPENNKGDSKVQPLTPPQCGHSSANHDRVVGGNPAELGAWPWIGLLGYGSRYSNQVGFKCGGTLVSSRTVVTAAHCVHDQNDLRIVRLGEQNIRQSDGAVVDYPIQKKIVHPNYEPDTSENDIALLILDEDVQFTDRIRPICLPVSDDLRKRDFVRNFPFVAGWGNTRFEGSGSSVLLEAQVPVVDTATCKAQYRRVMNTVIDDRVICAGYPQGGKDACQGDSGGPLMFPVKNNYYLIGVVSGGYKCAEPGFSGIYTRVTSFLDFILNNLHTLANKPGKCVNVLKCEPIVTLLREEPTIGRQAVAQLRCPGNSDQFRVCCPQAKLSAPEDHKTSEPIQTHPNDQALVPPQCGLSNARHDRVVGGNPSELGAWPWLGILGYGQKSSNRVGFKCGGTLISSRTVITAAHCVQGQNDLRVVRLGEHNLHSKDDGAHPVDYVIKKKIVHPNYNPETSENDVAILKLAEEVPFTDAVHPICLPVTDELKNDNFVRKLPFIAGWGATSWKGSSSAALLEAQVPVVDSNTCKDQYRRVRNAVVDDRVICAGYAQGGKDACQGDSGGPLMFPVKNTYYLIGVVSGGYKCAEAGYPGLYMRITSFLDFILKYLVLSQYLNGLEIENICTKFIPFACRKFPIRSWMGSNVVQGASKSRTQIPVVDKASCCNTQGGKNARQGDSGGPLMFR</sequence>
<dbReference type="PROSITE" id="PS50240">
    <property type="entry name" value="TRYPSIN_DOM"/>
    <property type="match status" value="2"/>
</dbReference>
<evidence type="ECO:0000313" key="14">
    <source>
        <dbReference type="Proteomes" id="UP000215335"/>
    </source>
</evidence>
<evidence type="ECO:0000256" key="2">
    <source>
        <dbReference type="ARBA" id="ARBA00022525"/>
    </source>
</evidence>
<gene>
    <name evidence="13" type="ORF">TSAR_012502</name>
</gene>
<organism evidence="13 14">
    <name type="scientific">Trichomalopsis sarcophagae</name>
    <dbReference type="NCBI Taxonomy" id="543379"/>
    <lineage>
        <taxon>Eukaryota</taxon>
        <taxon>Metazoa</taxon>
        <taxon>Ecdysozoa</taxon>
        <taxon>Arthropoda</taxon>
        <taxon>Hexapoda</taxon>
        <taxon>Insecta</taxon>
        <taxon>Pterygota</taxon>
        <taxon>Neoptera</taxon>
        <taxon>Endopterygota</taxon>
        <taxon>Hymenoptera</taxon>
        <taxon>Apocrita</taxon>
        <taxon>Proctotrupomorpha</taxon>
        <taxon>Chalcidoidea</taxon>
        <taxon>Pteromalidae</taxon>
        <taxon>Pteromalinae</taxon>
        <taxon>Trichomalopsis</taxon>
    </lineage>
</organism>
<dbReference type="PROSITE" id="PS51888">
    <property type="entry name" value="CLIP"/>
    <property type="match status" value="1"/>
</dbReference>
<dbReference type="Proteomes" id="UP000215335">
    <property type="component" value="Unassembled WGS sequence"/>
</dbReference>
<evidence type="ECO:0000256" key="4">
    <source>
        <dbReference type="ARBA" id="ARBA00022729"/>
    </source>
</evidence>
<dbReference type="InterPro" id="IPR043504">
    <property type="entry name" value="Peptidase_S1_PA_chymotrypsin"/>
</dbReference>
<dbReference type="Pfam" id="PF00089">
    <property type="entry name" value="Trypsin"/>
    <property type="match status" value="2"/>
</dbReference>
<dbReference type="PRINTS" id="PR00722">
    <property type="entry name" value="CHYMOTRYPSIN"/>
</dbReference>
<keyword evidence="3 9" id="KW-0645">Protease</keyword>
<dbReference type="InterPro" id="IPR001314">
    <property type="entry name" value="Peptidase_S1A"/>
</dbReference>
<dbReference type="STRING" id="543379.A0A232F2M8"/>
<feature type="compositionally biased region" description="Polar residues" evidence="10">
    <location>
        <begin position="103"/>
        <end position="116"/>
    </location>
</feature>
<dbReference type="InterPro" id="IPR018114">
    <property type="entry name" value="TRYPSIN_HIS"/>
</dbReference>
<dbReference type="GO" id="GO:0006508">
    <property type="term" value="P:proteolysis"/>
    <property type="evidence" value="ECO:0007669"/>
    <property type="project" value="UniProtKB-KW"/>
</dbReference>
<dbReference type="GO" id="GO:0004252">
    <property type="term" value="F:serine-type endopeptidase activity"/>
    <property type="evidence" value="ECO:0007669"/>
    <property type="project" value="InterPro"/>
</dbReference>
<dbReference type="CDD" id="cd00190">
    <property type="entry name" value="Tryp_SPc"/>
    <property type="match status" value="2"/>
</dbReference>
<evidence type="ECO:0008006" key="15">
    <source>
        <dbReference type="Google" id="ProtNLM"/>
    </source>
</evidence>
<dbReference type="PROSITE" id="PS00134">
    <property type="entry name" value="TRYPSIN_HIS"/>
    <property type="match status" value="2"/>
</dbReference>
<evidence type="ECO:0000256" key="3">
    <source>
        <dbReference type="ARBA" id="ARBA00022670"/>
    </source>
</evidence>
<dbReference type="SMART" id="SM00680">
    <property type="entry name" value="CLIP"/>
    <property type="match status" value="2"/>
</dbReference>
<keyword evidence="14" id="KW-1185">Reference proteome</keyword>
<protein>
    <recommendedName>
        <fullName evidence="15">CLIP domain-containing serine protease</fullName>
    </recommendedName>
</protein>
<keyword evidence="5 9" id="KW-0378">Hydrolase</keyword>
<evidence type="ECO:0000256" key="1">
    <source>
        <dbReference type="ARBA" id="ARBA00004613"/>
    </source>
</evidence>